<dbReference type="Pfam" id="PF20434">
    <property type="entry name" value="BD-FAE"/>
    <property type="match status" value="1"/>
</dbReference>
<dbReference type="InterPro" id="IPR049492">
    <property type="entry name" value="BD-FAE-like_dom"/>
</dbReference>
<dbReference type="InterPro" id="IPR050300">
    <property type="entry name" value="GDXG_lipolytic_enzyme"/>
</dbReference>
<dbReference type="RefSeq" id="WP_085100278.1">
    <property type="nucleotide sequence ID" value="NZ_AP022603.1"/>
</dbReference>
<dbReference type="Proteomes" id="UP000193484">
    <property type="component" value="Unassembled WGS sequence"/>
</dbReference>
<dbReference type="InterPro" id="IPR029058">
    <property type="entry name" value="AB_hydrolase_fold"/>
</dbReference>
<dbReference type="GO" id="GO:0016787">
    <property type="term" value="F:hydrolase activity"/>
    <property type="evidence" value="ECO:0007669"/>
    <property type="project" value="UniProtKB-KW"/>
</dbReference>
<dbReference type="PANTHER" id="PTHR48081">
    <property type="entry name" value="AB HYDROLASE SUPERFAMILY PROTEIN C4A8.06C"/>
    <property type="match status" value="1"/>
</dbReference>
<evidence type="ECO:0000313" key="4">
    <source>
        <dbReference type="Proteomes" id="UP000193484"/>
    </source>
</evidence>
<dbReference type="Gene3D" id="3.40.50.1820">
    <property type="entry name" value="alpha/beta hydrolase"/>
    <property type="match status" value="1"/>
</dbReference>
<keyword evidence="4" id="KW-1185">Reference proteome</keyword>
<dbReference type="AlphaFoldDB" id="A0A1X1QYT4"/>
<comment type="caution">
    <text evidence="3">The sequence shown here is derived from an EMBL/GenBank/DDBJ whole genome shotgun (WGS) entry which is preliminary data.</text>
</comment>
<evidence type="ECO:0000256" key="1">
    <source>
        <dbReference type="ARBA" id="ARBA00022801"/>
    </source>
</evidence>
<reference evidence="3 4" key="1">
    <citation type="submission" date="2016-01" db="EMBL/GenBank/DDBJ databases">
        <title>The new phylogeny of the genus Mycobacterium.</title>
        <authorList>
            <person name="Tarcisio F."/>
            <person name="Conor M."/>
            <person name="Antonella G."/>
            <person name="Elisabetta G."/>
            <person name="Giulia F.S."/>
            <person name="Sara T."/>
            <person name="Anna F."/>
            <person name="Clotilde B."/>
            <person name="Roberto B."/>
            <person name="Veronica D.S."/>
            <person name="Fabio R."/>
            <person name="Monica P."/>
            <person name="Olivier J."/>
            <person name="Enrico T."/>
            <person name="Nicola S."/>
        </authorList>
    </citation>
    <scope>NUCLEOTIDE SEQUENCE [LARGE SCALE GENOMIC DNA]</scope>
    <source>
        <strain evidence="3 4">DSM 44179</strain>
    </source>
</reference>
<dbReference type="OrthoDB" id="9803828at2"/>
<dbReference type="PANTHER" id="PTHR48081:SF33">
    <property type="entry name" value="KYNURENINE FORMAMIDASE"/>
    <property type="match status" value="1"/>
</dbReference>
<accession>A0A1X1QYT4</accession>
<sequence>MSARVDMLRSGSVLLRGAPTLAGWLAGWAATEFTPHAVAGHALSTVGMPHFERLTNSWGAQRAGHVLTDALGAAFGDNFGELAQHPFDASHLRHSVAGIWHATKHRKRFGASTTEISYGPHQRDHLLDIWRSPDLPADAAAPVLLQIPGGAWAISEKRGQAYPLMARMVQHGWICVSINYSRSPFSAWPAHITDVKRAIAWVRDNIAGHGGDPNFIAITGGSAGGHLASLAALTADDPTLQPGFEHVDTSVQAAVPYYGAYDLTDASNMCALMMPFLEQFVMRARIGDRPELFRDASPMHRVHRDAPPFFVLHGSNDAVIPAGQASAFVSALRGAGAQTVVHADLPNAHHAFDALATLRSQLTAEAVANFLGISYARHRAGLQQPPLAATAG</sequence>
<dbReference type="SUPFAM" id="SSF53474">
    <property type="entry name" value="alpha/beta-Hydrolases"/>
    <property type="match status" value="1"/>
</dbReference>
<proteinExistence type="predicted"/>
<organism evidence="3 4">
    <name type="scientific">Mycolicibacterium fallax</name>
    <name type="common">Mycobacterium fallax</name>
    <dbReference type="NCBI Taxonomy" id="1793"/>
    <lineage>
        <taxon>Bacteria</taxon>
        <taxon>Bacillati</taxon>
        <taxon>Actinomycetota</taxon>
        <taxon>Actinomycetes</taxon>
        <taxon>Mycobacteriales</taxon>
        <taxon>Mycobacteriaceae</taxon>
        <taxon>Mycolicibacterium</taxon>
    </lineage>
</organism>
<feature type="domain" description="BD-FAE-like" evidence="2">
    <location>
        <begin position="138"/>
        <end position="332"/>
    </location>
</feature>
<keyword evidence="1" id="KW-0378">Hydrolase</keyword>
<protein>
    <submittedName>
        <fullName evidence="3">Carboxylesterase</fullName>
    </submittedName>
</protein>
<name>A0A1X1QYT4_MYCFA</name>
<gene>
    <name evidence="3" type="ORF">AWC04_18635</name>
</gene>
<dbReference type="EMBL" id="LQOJ01000073">
    <property type="protein sequence ID" value="ORU96621.1"/>
    <property type="molecule type" value="Genomic_DNA"/>
</dbReference>
<evidence type="ECO:0000313" key="3">
    <source>
        <dbReference type="EMBL" id="ORU96621.1"/>
    </source>
</evidence>
<evidence type="ECO:0000259" key="2">
    <source>
        <dbReference type="Pfam" id="PF20434"/>
    </source>
</evidence>
<dbReference type="STRING" id="1793.AWC04_18635"/>